<name>A0ACC5R732_9HYPH</name>
<keyword evidence="2" id="KW-1185">Reference proteome</keyword>
<sequence>MVTEKPRARPNNKTAVKTKPAKAPQVAESTPRDSAGTGFIVSDKGHVLTNQHVVDRCSTITVSRTGDTAQPATVLRKDVINDLAVLKIDAVPAPDEIARFRARSLRAGETIATYGFPLTGMLSASGNIVSGNVSSLAGVTDDVRLLQISAPVQPGNSGGPLLDMQGAVAGIVSGKLNDLAAAEASGSLPQNVNFSIKANVGMNFLDAHSIPYEMSSETAALDLPAVADKAKKFTVFIAYKG</sequence>
<proteinExistence type="predicted"/>
<accession>A0ACC5R732</accession>
<evidence type="ECO:0000313" key="2">
    <source>
        <dbReference type="Proteomes" id="UP000616151"/>
    </source>
</evidence>
<evidence type="ECO:0000313" key="1">
    <source>
        <dbReference type="EMBL" id="MBK1868432.1"/>
    </source>
</evidence>
<organism evidence="1 2">
    <name type="scientific">Taklimakanibacter albus</name>
    <dbReference type="NCBI Taxonomy" id="2800327"/>
    <lineage>
        <taxon>Bacteria</taxon>
        <taxon>Pseudomonadati</taxon>
        <taxon>Pseudomonadota</taxon>
        <taxon>Alphaproteobacteria</taxon>
        <taxon>Hyphomicrobiales</taxon>
        <taxon>Aestuariivirgaceae</taxon>
        <taxon>Taklimakanibacter</taxon>
    </lineage>
</organism>
<dbReference type="EMBL" id="JAENHL010000007">
    <property type="protein sequence ID" value="MBK1868432.1"/>
    <property type="molecule type" value="Genomic_DNA"/>
</dbReference>
<protein>
    <submittedName>
        <fullName evidence="1">Trypsin-like peptidase domain-containing protein</fullName>
    </submittedName>
</protein>
<gene>
    <name evidence="1" type="ORF">JHL16_18910</name>
</gene>
<comment type="caution">
    <text evidence="1">The sequence shown here is derived from an EMBL/GenBank/DDBJ whole genome shotgun (WGS) entry which is preliminary data.</text>
</comment>
<dbReference type="Proteomes" id="UP000616151">
    <property type="component" value="Unassembled WGS sequence"/>
</dbReference>
<reference evidence="1" key="1">
    <citation type="submission" date="2021-01" db="EMBL/GenBank/DDBJ databases">
        <authorList>
            <person name="Sun Q."/>
        </authorList>
    </citation>
    <scope>NUCLEOTIDE SEQUENCE</scope>
    <source>
        <strain evidence="1">YIM B02566</strain>
    </source>
</reference>